<dbReference type="CDD" id="cd16655">
    <property type="entry name" value="RING-Ubox_WDSUB1-like"/>
    <property type="match status" value="1"/>
</dbReference>
<dbReference type="InterPro" id="IPR003613">
    <property type="entry name" value="Ubox_domain"/>
</dbReference>
<comment type="caution">
    <text evidence="2">The sequence shown here is derived from an EMBL/GenBank/DDBJ whole genome shotgun (WGS) entry which is preliminary data.</text>
</comment>
<dbReference type="InterPro" id="IPR052085">
    <property type="entry name" value="WD-SAM-U-box"/>
</dbReference>
<evidence type="ECO:0000259" key="1">
    <source>
        <dbReference type="PROSITE" id="PS51698"/>
    </source>
</evidence>
<reference evidence="2 3" key="1">
    <citation type="submission" date="2024-02" db="EMBL/GenBank/DDBJ databases">
        <authorList>
            <person name="Chen Y."/>
            <person name="Shah S."/>
            <person name="Dougan E. K."/>
            <person name="Thang M."/>
            <person name="Chan C."/>
        </authorList>
    </citation>
    <scope>NUCLEOTIDE SEQUENCE [LARGE SCALE GENOMIC DNA]</scope>
</reference>
<proteinExistence type="predicted"/>
<dbReference type="EMBL" id="CAXAMN010021529">
    <property type="protein sequence ID" value="CAK9060517.1"/>
    <property type="molecule type" value="Genomic_DNA"/>
</dbReference>
<protein>
    <recommendedName>
        <fullName evidence="1">U-box domain-containing protein</fullName>
    </recommendedName>
</protein>
<name>A0ABP0NBQ1_9DINO</name>
<dbReference type="Proteomes" id="UP001642484">
    <property type="component" value="Unassembled WGS sequence"/>
</dbReference>
<feature type="domain" description="U-box" evidence="1">
    <location>
        <begin position="81"/>
        <end position="139"/>
    </location>
</feature>
<accession>A0ABP0NBQ1</accession>
<evidence type="ECO:0000313" key="2">
    <source>
        <dbReference type="EMBL" id="CAK9060517.1"/>
    </source>
</evidence>
<dbReference type="PANTHER" id="PTHR46573:SF1">
    <property type="entry name" value="WD REPEAT, SAM AND U-BOX DOMAIN-CONTAINING PROTEIN 1"/>
    <property type="match status" value="1"/>
</dbReference>
<dbReference type="SMART" id="SM00504">
    <property type="entry name" value="Ubox"/>
    <property type="match status" value="1"/>
</dbReference>
<dbReference type="SUPFAM" id="SSF57850">
    <property type="entry name" value="RING/U-box"/>
    <property type="match status" value="1"/>
</dbReference>
<sequence>MAIASGSKMEKGISAEDSEKILRMSQKGMSVQAIAEVWNVDAVEIEKTLELVQSSAGKDSESGCQVQAEHCRTSLVKRLMEDPPDLCCPISHGLMEDPVVAADGFYYDRSCIMDWLERNTDARSPTTGVTMHATVPCRY</sequence>
<gene>
    <name evidence="2" type="ORF">CCMP2556_LOCUS29772</name>
</gene>
<dbReference type="Pfam" id="PF04564">
    <property type="entry name" value="U-box"/>
    <property type="match status" value="1"/>
</dbReference>
<organism evidence="2 3">
    <name type="scientific">Durusdinium trenchii</name>
    <dbReference type="NCBI Taxonomy" id="1381693"/>
    <lineage>
        <taxon>Eukaryota</taxon>
        <taxon>Sar</taxon>
        <taxon>Alveolata</taxon>
        <taxon>Dinophyceae</taxon>
        <taxon>Suessiales</taxon>
        <taxon>Symbiodiniaceae</taxon>
        <taxon>Durusdinium</taxon>
    </lineage>
</organism>
<keyword evidence="3" id="KW-1185">Reference proteome</keyword>
<dbReference type="PROSITE" id="PS51698">
    <property type="entry name" value="U_BOX"/>
    <property type="match status" value="1"/>
</dbReference>
<dbReference type="PANTHER" id="PTHR46573">
    <property type="entry name" value="WD REPEAT, SAM AND U-BOX DOMAIN-CONTAINING PROTEIN 1"/>
    <property type="match status" value="1"/>
</dbReference>
<dbReference type="Gene3D" id="3.30.40.10">
    <property type="entry name" value="Zinc/RING finger domain, C3HC4 (zinc finger)"/>
    <property type="match status" value="1"/>
</dbReference>
<evidence type="ECO:0000313" key="3">
    <source>
        <dbReference type="Proteomes" id="UP001642484"/>
    </source>
</evidence>
<dbReference type="InterPro" id="IPR013083">
    <property type="entry name" value="Znf_RING/FYVE/PHD"/>
</dbReference>